<name>A0ABQ9LZN9_HEVBR</name>
<organism evidence="2 3">
    <name type="scientific">Hevea brasiliensis</name>
    <name type="common">Para rubber tree</name>
    <name type="synonym">Siphonia brasiliensis</name>
    <dbReference type="NCBI Taxonomy" id="3981"/>
    <lineage>
        <taxon>Eukaryota</taxon>
        <taxon>Viridiplantae</taxon>
        <taxon>Streptophyta</taxon>
        <taxon>Embryophyta</taxon>
        <taxon>Tracheophyta</taxon>
        <taxon>Spermatophyta</taxon>
        <taxon>Magnoliopsida</taxon>
        <taxon>eudicotyledons</taxon>
        <taxon>Gunneridae</taxon>
        <taxon>Pentapetalae</taxon>
        <taxon>rosids</taxon>
        <taxon>fabids</taxon>
        <taxon>Malpighiales</taxon>
        <taxon>Euphorbiaceae</taxon>
        <taxon>Crotonoideae</taxon>
        <taxon>Micrandreae</taxon>
        <taxon>Hevea</taxon>
    </lineage>
</organism>
<reference evidence="2" key="1">
    <citation type="journal article" date="2023" name="Plant Biotechnol. J.">
        <title>Chromosome-level wild Hevea brasiliensis genome provides new tools for genomic-assisted breeding and valuable loci to elevate rubber yield.</title>
        <authorList>
            <person name="Cheng H."/>
            <person name="Song X."/>
            <person name="Hu Y."/>
            <person name="Wu T."/>
            <person name="Yang Q."/>
            <person name="An Z."/>
            <person name="Feng S."/>
            <person name="Deng Z."/>
            <person name="Wu W."/>
            <person name="Zeng X."/>
            <person name="Tu M."/>
            <person name="Wang X."/>
            <person name="Huang H."/>
        </authorList>
    </citation>
    <scope>NUCLEOTIDE SEQUENCE</scope>
    <source>
        <strain evidence="2">MT/VB/25A 57/8</strain>
    </source>
</reference>
<evidence type="ECO:0000256" key="1">
    <source>
        <dbReference type="SAM" id="MobiDB-lite"/>
    </source>
</evidence>
<dbReference type="PANTHER" id="PTHR36595:SF3">
    <property type="entry name" value="TRANSMEMBRANE PROTEIN"/>
    <property type="match status" value="1"/>
</dbReference>
<proteinExistence type="predicted"/>
<evidence type="ECO:0000313" key="2">
    <source>
        <dbReference type="EMBL" id="KAJ9173479.1"/>
    </source>
</evidence>
<dbReference type="EMBL" id="JARPOI010000009">
    <property type="protein sequence ID" value="KAJ9173479.1"/>
    <property type="molecule type" value="Genomic_DNA"/>
</dbReference>
<feature type="region of interest" description="Disordered" evidence="1">
    <location>
        <begin position="59"/>
        <end position="105"/>
    </location>
</feature>
<evidence type="ECO:0000313" key="3">
    <source>
        <dbReference type="Proteomes" id="UP001174677"/>
    </source>
</evidence>
<gene>
    <name evidence="2" type="ORF">P3X46_016603</name>
</gene>
<feature type="compositionally biased region" description="Acidic residues" evidence="1">
    <location>
        <begin position="83"/>
        <end position="105"/>
    </location>
</feature>
<comment type="caution">
    <text evidence="2">The sequence shown here is derived from an EMBL/GenBank/DDBJ whole genome shotgun (WGS) entry which is preliminary data.</text>
</comment>
<sequence length="135" mass="15325">MKLIVLLILSLAATLVLNFSSSLFFFSMLNTIILAVIVGSYGPSVEEGDGVWYSFQSSYDDHSNDSCSEDDDDDSKENYFSDGYDEDDDDSGGDGEIGWEDDDGVDDNLRRRIEDFISKVNKGWREEWLRENLHN</sequence>
<accession>A0ABQ9LZN9</accession>
<keyword evidence="3" id="KW-1185">Reference proteome</keyword>
<protein>
    <submittedName>
        <fullName evidence="2">Uncharacterized protein</fullName>
    </submittedName>
</protein>
<dbReference type="Proteomes" id="UP001174677">
    <property type="component" value="Chromosome 9"/>
</dbReference>
<dbReference type="PANTHER" id="PTHR36595">
    <property type="entry name" value="TRANSMEMBRANE PROTEIN"/>
    <property type="match status" value="1"/>
</dbReference>